<organism evidence="1">
    <name type="scientific">mine drainage metagenome</name>
    <dbReference type="NCBI Taxonomy" id="410659"/>
    <lineage>
        <taxon>unclassified sequences</taxon>
        <taxon>metagenomes</taxon>
        <taxon>ecological metagenomes</taxon>
    </lineage>
</organism>
<name>T1CY50_9ZZZZ</name>
<feature type="non-terminal residue" evidence="1">
    <location>
        <position position="58"/>
    </location>
</feature>
<evidence type="ECO:0000313" key="1">
    <source>
        <dbReference type="EMBL" id="EQD74229.1"/>
    </source>
</evidence>
<dbReference type="GO" id="GO:0005975">
    <property type="term" value="P:carbohydrate metabolic process"/>
    <property type="evidence" value="ECO:0007669"/>
    <property type="project" value="InterPro"/>
</dbReference>
<dbReference type="PANTHER" id="PTHR31273:SF0">
    <property type="entry name" value="PHOSPHOKETOLASE-RELATED"/>
    <property type="match status" value="1"/>
</dbReference>
<dbReference type="Pfam" id="PF03894">
    <property type="entry name" value="XFP"/>
    <property type="match status" value="1"/>
</dbReference>
<dbReference type="InterPro" id="IPR005593">
    <property type="entry name" value="Xul5P/Fru6P_PKetolase"/>
</dbReference>
<dbReference type="GO" id="GO:0016832">
    <property type="term" value="F:aldehyde-lyase activity"/>
    <property type="evidence" value="ECO:0007669"/>
    <property type="project" value="InterPro"/>
</dbReference>
<reference evidence="1" key="1">
    <citation type="submission" date="2013-08" db="EMBL/GenBank/DDBJ databases">
        <authorList>
            <person name="Mendez C."/>
            <person name="Richter M."/>
            <person name="Ferrer M."/>
            <person name="Sanchez J."/>
        </authorList>
    </citation>
    <scope>NUCLEOTIDE SEQUENCE</scope>
</reference>
<protein>
    <submittedName>
        <fullName evidence="1">Xylulose 5-phosphate/Fructose 6-phosphate phosphoketolase</fullName>
        <ecNumber evidence="1">4.1.2.-</ecNumber>
    </submittedName>
</protein>
<sequence length="58" mass="6923">MQGWLEGYLLTGRHGLFNCYEAFIHIIDSMFNQHAKWLKVTAQIPWRRRIASLNYLLT</sequence>
<dbReference type="Gene3D" id="3.40.50.970">
    <property type="match status" value="1"/>
</dbReference>
<keyword evidence="1" id="KW-0456">Lyase</keyword>
<dbReference type="EMBL" id="AUZX01003323">
    <property type="protein sequence ID" value="EQD74229.1"/>
    <property type="molecule type" value="Genomic_DNA"/>
</dbReference>
<gene>
    <name evidence="1" type="ORF">B1A_04567</name>
</gene>
<dbReference type="EC" id="4.1.2.-" evidence="1"/>
<accession>T1CY50</accession>
<reference evidence="1" key="2">
    <citation type="journal article" date="2014" name="ISME J.">
        <title>Microbial stratification in low pH oxic and suboxic macroscopic growths along an acid mine drainage.</title>
        <authorList>
            <person name="Mendez-Garcia C."/>
            <person name="Mesa V."/>
            <person name="Sprenger R.R."/>
            <person name="Richter M."/>
            <person name="Diez M.S."/>
            <person name="Solano J."/>
            <person name="Bargiela R."/>
            <person name="Golyshina O.V."/>
            <person name="Manteca A."/>
            <person name="Ramos J.L."/>
            <person name="Gallego J.R."/>
            <person name="Llorente I."/>
            <person name="Martins Dos Santos V.A."/>
            <person name="Jensen O.N."/>
            <person name="Pelaez A.I."/>
            <person name="Sanchez J."/>
            <person name="Ferrer M."/>
        </authorList>
    </citation>
    <scope>NUCLEOTIDE SEQUENCE</scope>
</reference>
<comment type="caution">
    <text evidence="1">The sequence shown here is derived from an EMBL/GenBank/DDBJ whole genome shotgun (WGS) entry which is preliminary data.</text>
</comment>
<proteinExistence type="predicted"/>
<dbReference type="PANTHER" id="PTHR31273">
    <property type="entry name" value="PHOSPHOKETOLASE-RELATED"/>
    <property type="match status" value="1"/>
</dbReference>
<dbReference type="AlphaFoldDB" id="T1CY50"/>